<dbReference type="OrthoDB" id="9815677at2"/>
<comment type="similarity">
    <text evidence="1 2">Belongs to the CutC family.</text>
</comment>
<dbReference type="PANTHER" id="PTHR12598">
    <property type="entry name" value="COPPER HOMEOSTASIS PROTEIN CUTC"/>
    <property type="match status" value="1"/>
</dbReference>
<dbReference type="EMBL" id="NBWU01000005">
    <property type="protein sequence ID" value="PCE63213.1"/>
    <property type="molecule type" value="Genomic_DNA"/>
</dbReference>
<evidence type="ECO:0000256" key="1">
    <source>
        <dbReference type="ARBA" id="ARBA00007768"/>
    </source>
</evidence>
<keyword evidence="4" id="KW-1185">Reference proteome</keyword>
<dbReference type="GO" id="GO:0005507">
    <property type="term" value="F:copper ion binding"/>
    <property type="evidence" value="ECO:0007669"/>
    <property type="project" value="TreeGrafter"/>
</dbReference>
<name>A0A2A4G445_9FLAO</name>
<dbReference type="InterPro" id="IPR036822">
    <property type="entry name" value="CutC-like_dom_sf"/>
</dbReference>
<sequence>MLVEVCANSMESAQAALNAGADRIELCAELSVGGVTPSYGLLKKVMDTVPITTHVLVRPRSGHFTYTDAEFESMLNDIDLCRELGVHGVVSGVLLPDARLDLARTQQLIDRAKGMAFTFHRAFDWVPDPEATLKKLETIGVDWVLTSGQAHSAEEGLGLLKRLQAQVQHIKIMPGAGVKAANAKLFKEAGFAAMHLSGSSLVPFQGQVGNIPMSASSNPKDDSILYSNEKLLRQVLDLVK</sequence>
<protein>
    <recommendedName>
        <fullName evidence="2">PF03932 family protein CutC</fullName>
    </recommendedName>
</protein>
<evidence type="ECO:0000313" key="4">
    <source>
        <dbReference type="Proteomes" id="UP000219559"/>
    </source>
</evidence>
<evidence type="ECO:0000313" key="3">
    <source>
        <dbReference type="EMBL" id="PCE63213.1"/>
    </source>
</evidence>
<dbReference type="SUPFAM" id="SSF110395">
    <property type="entry name" value="CutC-like"/>
    <property type="match status" value="1"/>
</dbReference>
<dbReference type="RefSeq" id="WP_097443167.1">
    <property type="nucleotide sequence ID" value="NZ_NBWU01000005.1"/>
</dbReference>
<dbReference type="InterPro" id="IPR005627">
    <property type="entry name" value="CutC-like"/>
</dbReference>
<accession>A0A2A4G445</accession>
<evidence type="ECO:0000256" key="2">
    <source>
        <dbReference type="HAMAP-Rule" id="MF_00795"/>
    </source>
</evidence>
<dbReference type="PANTHER" id="PTHR12598:SF0">
    <property type="entry name" value="COPPER HOMEOSTASIS PROTEIN CUTC HOMOLOG"/>
    <property type="match status" value="1"/>
</dbReference>
<comment type="caution">
    <text evidence="2">Once thought to be involved in copper homeostasis, experiments in E.coli have shown this is not the case.</text>
</comment>
<comment type="caution">
    <text evidence="3">The sequence shown here is derived from an EMBL/GenBank/DDBJ whole genome shotgun (WGS) entry which is preliminary data.</text>
</comment>
<organism evidence="3 4">
    <name type="scientific">Sediminicola luteus</name>
    <dbReference type="NCBI Taxonomy" id="319238"/>
    <lineage>
        <taxon>Bacteria</taxon>
        <taxon>Pseudomonadati</taxon>
        <taxon>Bacteroidota</taxon>
        <taxon>Flavobacteriia</taxon>
        <taxon>Flavobacteriales</taxon>
        <taxon>Flavobacteriaceae</taxon>
        <taxon>Sediminicola</taxon>
    </lineage>
</organism>
<dbReference type="HAMAP" id="MF_00795">
    <property type="entry name" value="CutC"/>
    <property type="match status" value="1"/>
</dbReference>
<dbReference type="Gene3D" id="3.20.20.380">
    <property type="entry name" value="Copper homeostasis (CutC) domain"/>
    <property type="match status" value="1"/>
</dbReference>
<comment type="subcellular location">
    <subcellularLocation>
        <location evidence="2">Cytoplasm</location>
    </subcellularLocation>
</comment>
<keyword evidence="2" id="KW-0963">Cytoplasm</keyword>
<gene>
    <name evidence="2" type="primary">cutC</name>
    <name evidence="3" type="ORF">B7P33_13365</name>
</gene>
<reference evidence="3 4" key="1">
    <citation type="submission" date="2017-04" db="EMBL/GenBank/DDBJ databases">
        <title>A new member of the family Flavobacteriaceae isolated from ascidians.</title>
        <authorList>
            <person name="Chen L."/>
        </authorList>
    </citation>
    <scope>NUCLEOTIDE SEQUENCE [LARGE SCALE GENOMIC DNA]</scope>
    <source>
        <strain evidence="3 4">HQA918</strain>
    </source>
</reference>
<dbReference type="Pfam" id="PF03932">
    <property type="entry name" value="CutC"/>
    <property type="match status" value="1"/>
</dbReference>
<dbReference type="Proteomes" id="UP000219559">
    <property type="component" value="Unassembled WGS sequence"/>
</dbReference>
<dbReference type="GO" id="GO:0005737">
    <property type="term" value="C:cytoplasm"/>
    <property type="evidence" value="ECO:0007669"/>
    <property type="project" value="UniProtKB-SubCell"/>
</dbReference>
<dbReference type="AlphaFoldDB" id="A0A2A4G445"/>
<proteinExistence type="inferred from homology"/>